<evidence type="ECO:0008006" key="4">
    <source>
        <dbReference type="Google" id="ProtNLM"/>
    </source>
</evidence>
<feature type="chain" id="PRO_5015782041" description="TolB-like 6-blade propeller-like" evidence="1">
    <location>
        <begin position="21"/>
        <end position="444"/>
    </location>
</feature>
<proteinExistence type="predicted"/>
<keyword evidence="3" id="KW-1185">Reference proteome</keyword>
<organism evidence="2 3">
    <name type="scientific">Algibacter marinivivus</name>
    <dbReference type="NCBI Taxonomy" id="2100723"/>
    <lineage>
        <taxon>Bacteria</taxon>
        <taxon>Pseudomonadati</taxon>
        <taxon>Bacteroidota</taxon>
        <taxon>Flavobacteriia</taxon>
        <taxon>Flavobacteriales</taxon>
        <taxon>Flavobacteriaceae</taxon>
        <taxon>Algibacter</taxon>
    </lineage>
</organism>
<name>A0A2U2X2R1_9FLAO</name>
<keyword evidence="1" id="KW-0732">Signal</keyword>
<gene>
    <name evidence="2" type="ORF">DIS18_12285</name>
</gene>
<sequence length="444" mass="51334">MKLKTLILLVILSSPVVLYAQSQIKYTVLEHTTENKAKLFDLFQVTKIDSLYSLGIVNNYKPGKFYNQEVQLIDNRNNAIVKTKLLSRFKISDAKVINNVFYVFGRDKFGPFYKYELDIKTFMFIREKKLLEAPSIKNDLKNLYPDPKIIISDDASKIGVIQKAFNKEEKITYFEVKVFDDNFNQLSEKRIKGKKRTFFLKISSALISNEGDVFVSFKPSNDLIITKDEVYGENNHVTNYKQKPAYYHDPFLKGEALSYYSFISSKNDKSLELKKNVLNKDLKLIDSVSILLDSDYNGNNAIIRDIKKLNNGSELIIMEEVSPSINGIYAYRNIHLYTINSKGKTIQKSIIEKEQITERRYGSFAHILIDNVLYIIYNKSGKKRNTSYVVNSINIETGEKTFQELFKVSDLDCLPIGRNFYKLDKNSLVLYANDPNKRVLIDIN</sequence>
<dbReference type="Proteomes" id="UP000245375">
    <property type="component" value="Unassembled WGS sequence"/>
</dbReference>
<dbReference type="AlphaFoldDB" id="A0A2U2X2R1"/>
<reference evidence="2" key="1">
    <citation type="submission" date="2018-05" db="EMBL/GenBank/DDBJ databases">
        <title>Algibacter marinivivus sp. nov., isolated from sample around a algae.</title>
        <authorList>
            <person name="Zhong X."/>
        </authorList>
    </citation>
    <scope>NUCLEOTIDE SEQUENCE [LARGE SCALE GENOMIC DNA]</scope>
    <source>
        <strain evidence="2">ZY111</strain>
    </source>
</reference>
<evidence type="ECO:0000313" key="2">
    <source>
        <dbReference type="EMBL" id="PWH82039.1"/>
    </source>
</evidence>
<reference evidence="2" key="2">
    <citation type="submission" date="2018-05" db="EMBL/GenBank/DDBJ databases">
        <authorList>
            <person name="Lanie J.A."/>
            <person name="Ng W.-L."/>
            <person name="Kazmierczak K.M."/>
            <person name="Andrzejewski T.M."/>
            <person name="Davidsen T.M."/>
            <person name="Wayne K.J."/>
            <person name="Tettelin H."/>
            <person name="Glass J.I."/>
            <person name="Rusch D."/>
            <person name="Podicherti R."/>
            <person name="Tsui H.-C.T."/>
            <person name="Winkler M.E."/>
        </authorList>
    </citation>
    <scope>NUCLEOTIDE SEQUENCE [LARGE SCALE GENOMIC DNA]</scope>
    <source>
        <strain evidence="2">ZY111</strain>
    </source>
</reference>
<evidence type="ECO:0000256" key="1">
    <source>
        <dbReference type="SAM" id="SignalP"/>
    </source>
</evidence>
<comment type="caution">
    <text evidence="2">The sequence shown here is derived from an EMBL/GenBank/DDBJ whole genome shotgun (WGS) entry which is preliminary data.</text>
</comment>
<feature type="signal peptide" evidence="1">
    <location>
        <begin position="1"/>
        <end position="20"/>
    </location>
</feature>
<evidence type="ECO:0000313" key="3">
    <source>
        <dbReference type="Proteomes" id="UP000245375"/>
    </source>
</evidence>
<dbReference type="EMBL" id="QFRI01000003">
    <property type="protein sequence ID" value="PWH82039.1"/>
    <property type="molecule type" value="Genomic_DNA"/>
</dbReference>
<protein>
    <recommendedName>
        <fullName evidence="4">TolB-like 6-blade propeller-like</fullName>
    </recommendedName>
</protein>
<accession>A0A2U2X2R1</accession>